<organism evidence="9 10">
    <name type="scientific">Klebsormidium nitens</name>
    <name type="common">Green alga</name>
    <name type="synonym">Ulothrix nitens</name>
    <dbReference type="NCBI Taxonomy" id="105231"/>
    <lineage>
        <taxon>Eukaryota</taxon>
        <taxon>Viridiplantae</taxon>
        <taxon>Streptophyta</taxon>
        <taxon>Klebsormidiophyceae</taxon>
        <taxon>Klebsormidiales</taxon>
        <taxon>Klebsormidiaceae</taxon>
        <taxon>Klebsormidium</taxon>
    </lineage>
</organism>
<dbReference type="GO" id="GO:0003735">
    <property type="term" value="F:structural constituent of ribosome"/>
    <property type="evidence" value="ECO:0000318"/>
    <property type="project" value="GO_Central"/>
</dbReference>
<feature type="region of interest" description="Disordered" evidence="8">
    <location>
        <begin position="197"/>
        <end position="217"/>
    </location>
</feature>
<evidence type="ECO:0000256" key="5">
    <source>
        <dbReference type="ARBA" id="ARBA00023274"/>
    </source>
</evidence>
<protein>
    <recommendedName>
        <fullName evidence="6">Large ribosomal subunit protein uL3c</fullName>
    </recommendedName>
</protein>
<reference evidence="9 10" key="1">
    <citation type="journal article" date="2014" name="Nat. Commun.">
        <title>Klebsormidium flaccidum genome reveals primary factors for plant terrestrial adaptation.</title>
        <authorList>
            <person name="Hori K."/>
            <person name="Maruyama F."/>
            <person name="Fujisawa T."/>
            <person name="Togashi T."/>
            <person name="Yamamoto N."/>
            <person name="Seo M."/>
            <person name="Sato S."/>
            <person name="Yamada T."/>
            <person name="Mori H."/>
            <person name="Tajima N."/>
            <person name="Moriyama T."/>
            <person name="Ikeuchi M."/>
            <person name="Watanabe M."/>
            <person name="Wada H."/>
            <person name="Kobayashi K."/>
            <person name="Saito M."/>
            <person name="Masuda T."/>
            <person name="Sasaki-Sekimoto Y."/>
            <person name="Mashiguchi K."/>
            <person name="Awai K."/>
            <person name="Shimojima M."/>
            <person name="Masuda S."/>
            <person name="Iwai M."/>
            <person name="Nobusawa T."/>
            <person name="Narise T."/>
            <person name="Kondo S."/>
            <person name="Saito H."/>
            <person name="Sato R."/>
            <person name="Murakawa M."/>
            <person name="Ihara Y."/>
            <person name="Oshima-Yamada Y."/>
            <person name="Ohtaka K."/>
            <person name="Satoh M."/>
            <person name="Sonobe K."/>
            <person name="Ishii M."/>
            <person name="Ohtani R."/>
            <person name="Kanamori-Sato M."/>
            <person name="Honoki R."/>
            <person name="Miyazaki D."/>
            <person name="Mochizuki H."/>
            <person name="Umetsu J."/>
            <person name="Higashi K."/>
            <person name="Shibata D."/>
            <person name="Kamiya Y."/>
            <person name="Sato N."/>
            <person name="Nakamura Y."/>
            <person name="Tabata S."/>
            <person name="Ida S."/>
            <person name="Kurokawa K."/>
            <person name="Ohta H."/>
        </authorList>
    </citation>
    <scope>NUCLEOTIDE SEQUENCE [LARGE SCALE GENOMIC DNA]</scope>
    <source>
        <strain evidence="9 10">NIES-2285</strain>
    </source>
</reference>
<keyword evidence="5 7" id="KW-0687">Ribonucleoprotein</keyword>
<dbReference type="FunFam" id="2.40.30.10:FF:000065">
    <property type="entry name" value="50S ribosomal protein L3, chloroplastic"/>
    <property type="match status" value="1"/>
</dbReference>
<dbReference type="EMBL" id="DF237137">
    <property type="protein sequence ID" value="GAQ84415.1"/>
    <property type="molecule type" value="Genomic_DNA"/>
</dbReference>
<dbReference type="OMA" id="GKNIPCT"/>
<comment type="similarity">
    <text evidence="1 7">Belongs to the universal ribosomal protein uL3 family.</text>
</comment>
<dbReference type="NCBIfam" id="TIGR03625">
    <property type="entry name" value="L3_bact"/>
    <property type="match status" value="1"/>
</dbReference>
<dbReference type="AlphaFoldDB" id="A0A1Y1I0H3"/>
<dbReference type="SUPFAM" id="SSF50447">
    <property type="entry name" value="Translation proteins"/>
    <property type="match status" value="1"/>
</dbReference>
<dbReference type="PANTHER" id="PTHR11229:SF16">
    <property type="entry name" value="LARGE RIBOSOMAL SUBUNIT PROTEIN UL3C"/>
    <property type="match status" value="1"/>
</dbReference>
<proteinExistence type="inferred from homology"/>
<evidence type="ECO:0000256" key="2">
    <source>
        <dbReference type="ARBA" id="ARBA00022730"/>
    </source>
</evidence>
<dbReference type="Gene3D" id="2.40.30.10">
    <property type="entry name" value="Translation factors"/>
    <property type="match status" value="1"/>
</dbReference>
<keyword evidence="3" id="KW-0694">RNA-binding</keyword>
<accession>A0A1Y1I0H3</accession>
<dbReference type="Gene3D" id="3.30.160.810">
    <property type="match status" value="1"/>
</dbReference>
<dbReference type="InterPro" id="IPR019927">
    <property type="entry name" value="Ribosomal_uL3_bac/org-type"/>
</dbReference>
<dbReference type="GO" id="GO:0019843">
    <property type="term" value="F:rRNA binding"/>
    <property type="evidence" value="ECO:0007669"/>
    <property type="project" value="UniProtKB-KW"/>
</dbReference>
<dbReference type="Proteomes" id="UP000054558">
    <property type="component" value="Unassembled WGS sequence"/>
</dbReference>
<keyword evidence="10" id="KW-1185">Reference proteome</keyword>
<dbReference type="GO" id="GO:0006412">
    <property type="term" value="P:translation"/>
    <property type="evidence" value="ECO:0007669"/>
    <property type="project" value="InterPro"/>
</dbReference>
<gene>
    <name evidence="9" type="ORF">KFL_001880090</name>
</gene>
<keyword evidence="4 7" id="KW-0689">Ribosomal protein</keyword>
<dbReference type="InterPro" id="IPR009000">
    <property type="entry name" value="Transl_B-barrel_sf"/>
</dbReference>
<dbReference type="InterPro" id="IPR019926">
    <property type="entry name" value="Ribosomal_uL3_CS"/>
</dbReference>
<keyword evidence="2" id="KW-0699">rRNA-binding</keyword>
<dbReference type="GO" id="GO:1990904">
    <property type="term" value="C:ribonucleoprotein complex"/>
    <property type="evidence" value="ECO:0007669"/>
    <property type="project" value="UniProtKB-KW"/>
</dbReference>
<dbReference type="HAMAP" id="MF_01325_B">
    <property type="entry name" value="Ribosomal_uL3_B"/>
    <property type="match status" value="1"/>
</dbReference>
<evidence type="ECO:0000256" key="8">
    <source>
        <dbReference type="SAM" id="MobiDB-lite"/>
    </source>
</evidence>
<dbReference type="InterPro" id="IPR000597">
    <property type="entry name" value="Ribosomal_uL3"/>
</dbReference>
<dbReference type="PANTHER" id="PTHR11229">
    <property type="entry name" value="50S RIBOSOMAL PROTEIN L3"/>
    <property type="match status" value="1"/>
</dbReference>
<sequence length="282" mass="29932">MASSAVLKAGGVVQNCFGARTSSRRDSCPQRLVSAFQGLSVSGRRGQSLGVSNGSKVAMASYEAGVGVYGNKAGMMQVFDAEGNAIPVTVIAFHDGNIVTQVKTPDTDGYSAVQIGYKPPRRLNKPETGHLEKVGAPPLKHLTEFRLSKSAGYEAGQQLDIYSMFNAGDMVDVRGKSIGKGTQGIIKRYNAHRGLMTHGSKSHRQGGTIGPGTSPGRVYPGRKMAGKMGNKFVKIRKLKVIRVDAENKCLLVKGAIPGKPGNLVKVTPAKIVGKNIPPWSEK</sequence>
<evidence type="ECO:0000256" key="6">
    <source>
        <dbReference type="ARBA" id="ARBA00035213"/>
    </source>
</evidence>
<name>A0A1Y1I0H3_KLENI</name>
<evidence type="ECO:0000256" key="3">
    <source>
        <dbReference type="ARBA" id="ARBA00022884"/>
    </source>
</evidence>
<evidence type="ECO:0000256" key="7">
    <source>
        <dbReference type="RuleBase" id="RU003905"/>
    </source>
</evidence>
<dbReference type="PROSITE" id="PS00474">
    <property type="entry name" value="RIBOSOMAL_L3"/>
    <property type="match status" value="1"/>
</dbReference>
<dbReference type="Pfam" id="PF00297">
    <property type="entry name" value="Ribosomal_L3"/>
    <property type="match status" value="1"/>
</dbReference>
<dbReference type="FunFam" id="3.30.160.810:FF:000001">
    <property type="entry name" value="50S ribosomal protein L3"/>
    <property type="match status" value="1"/>
</dbReference>
<dbReference type="GO" id="GO:0005840">
    <property type="term" value="C:ribosome"/>
    <property type="evidence" value="ECO:0007669"/>
    <property type="project" value="UniProtKB-KW"/>
</dbReference>
<dbReference type="OrthoDB" id="274683at2759"/>
<evidence type="ECO:0000256" key="4">
    <source>
        <dbReference type="ARBA" id="ARBA00022980"/>
    </source>
</evidence>
<dbReference type="STRING" id="105231.A0A1Y1I0H3"/>
<evidence type="ECO:0000256" key="1">
    <source>
        <dbReference type="ARBA" id="ARBA00006540"/>
    </source>
</evidence>
<evidence type="ECO:0000313" key="10">
    <source>
        <dbReference type="Proteomes" id="UP000054558"/>
    </source>
</evidence>
<evidence type="ECO:0000313" key="9">
    <source>
        <dbReference type="EMBL" id="GAQ84415.1"/>
    </source>
</evidence>